<dbReference type="InterPro" id="IPR050515">
    <property type="entry name" value="Beta-lactam/transpept"/>
</dbReference>
<dbReference type="GO" id="GO:0071555">
    <property type="term" value="P:cell wall organization"/>
    <property type="evidence" value="ECO:0007669"/>
    <property type="project" value="UniProtKB-KW"/>
</dbReference>
<dbReference type="InterPro" id="IPR005311">
    <property type="entry name" value="PBP_dimer"/>
</dbReference>
<dbReference type="AlphaFoldDB" id="A0A7C2JZC4"/>
<evidence type="ECO:0000256" key="4">
    <source>
        <dbReference type="ARBA" id="ARBA00022645"/>
    </source>
</evidence>
<accession>A0A7C2JZC4</accession>
<keyword evidence="4" id="KW-0378">Hydrolase</keyword>
<dbReference type="Gene3D" id="3.90.1310.10">
    <property type="entry name" value="Penicillin-binding protein 2a (Domain 2)"/>
    <property type="match status" value="1"/>
</dbReference>
<evidence type="ECO:0000256" key="11">
    <source>
        <dbReference type="SAM" id="MobiDB-lite"/>
    </source>
</evidence>
<evidence type="ECO:0000259" key="14">
    <source>
        <dbReference type="Pfam" id="PF03717"/>
    </source>
</evidence>
<evidence type="ECO:0000256" key="5">
    <source>
        <dbReference type="ARBA" id="ARBA00022692"/>
    </source>
</evidence>
<dbReference type="GO" id="GO:0071972">
    <property type="term" value="F:peptidoglycan L,D-transpeptidase activity"/>
    <property type="evidence" value="ECO:0007669"/>
    <property type="project" value="TreeGrafter"/>
</dbReference>
<protein>
    <recommendedName>
        <fullName evidence="16">Penicillin-binding protein 2</fullName>
    </recommendedName>
</protein>
<evidence type="ECO:0000256" key="3">
    <source>
        <dbReference type="ARBA" id="ARBA00022475"/>
    </source>
</evidence>
<keyword evidence="6" id="KW-0133">Cell shape</keyword>
<dbReference type="InterPro" id="IPR001460">
    <property type="entry name" value="PCN-bd_Tpept"/>
</dbReference>
<keyword evidence="7" id="KW-0573">Peptidoglycan synthesis</keyword>
<dbReference type="PANTHER" id="PTHR30627">
    <property type="entry name" value="PEPTIDOGLYCAN D,D-TRANSPEPTIDASE"/>
    <property type="match status" value="1"/>
</dbReference>
<evidence type="ECO:0000256" key="2">
    <source>
        <dbReference type="ARBA" id="ARBA00004236"/>
    </source>
</evidence>
<comment type="caution">
    <text evidence="15">The sequence shown here is derived from an EMBL/GenBank/DDBJ whole genome shotgun (WGS) entry which is preliminary data.</text>
</comment>
<keyword evidence="10" id="KW-0961">Cell wall biogenesis/degradation</keyword>
<evidence type="ECO:0000256" key="1">
    <source>
        <dbReference type="ARBA" id="ARBA00004167"/>
    </source>
</evidence>
<dbReference type="Gene3D" id="3.40.710.10">
    <property type="entry name" value="DD-peptidase/beta-lactamase superfamily"/>
    <property type="match status" value="1"/>
</dbReference>
<gene>
    <name evidence="15" type="ORF">ENQ76_03755</name>
</gene>
<keyword evidence="4" id="KW-0121">Carboxypeptidase</keyword>
<keyword evidence="3" id="KW-1003">Cell membrane</keyword>
<evidence type="ECO:0000256" key="7">
    <source>
        <dbReference type="ARBA" id="ARBA00022984"/>
    </source>
</evidence>
<feature type="transmembrane region" description="Helical" evidence="12">
    <location>
        <begin position="30"/>
        <end position="49"/>
    </location>
</feature>
<keyword evidence="4" id="KW-0645">Protease</keyword>
<dbReference type="Pfam" id="PF00905">
    <property type="entry name" value="Transpeptidase"/>
    <property type="match status" value="1"/>
</dbReference>
<sequence>MRNGPATDWLQQESPARGGWDLDAAPGQRLLGLYVLIAVPLLGIAVRLMHLQTVQQAAYVSPFFQTRASTDELPARQGRILAADGTVLADDVYTYDLLVHYRWLEEPIDRHWLRGKAWERLARSDRRRTALVVGEEQAVRARREQLWQNLSQLTGRSREELQTAAREVQIRVERIWEAVNERRQQQQVASRAAAPLPDVRQSTVWRQWWESWRAELTSPPERFSDEPVVVREQEEYHVLLTGISADIADEIAAAPARYPGVKTEVRMRRVYPHRDLAAHLLGSRTPLRPDDPPIPGLHPGDPVGRGGLERQYDEVLRGRPGKVRHIINRQGEVVSTEIIREPQHGSDVVLTLDLPLQRRAEQLLDAALSTVPQREDLPETDAAPPESPPVGGCLIALDVQTGAVLAAACAPRFDANLLIVPDSTRWAAVVADPRKPLFPRVTRMALPPGSVFKAVTAAALLESGMVHPEQTIPCRGFLDRPDQHRCLVFRHFGVGHGDVALADALARSCNVYFFHHARRMGPKPLADWAMWFGFGQPTGLDVPGEAAGSLPQPGHPSAGTPRRWHVGDTLGLAIGQSTLSATPLQVARMMAAIANGGALVKPQLVAAGGPTTVDDPFASDVRPVFAYPDPEPIAGLHPETLAAIRTGLERVVEDSQGTGYRTVRLDAVAIAGKTGTAEAGGGRPDHAWFAGYAPADHPRVAFAVVLEHGGSGGKTAGPIAREFVRTLVETGLIGTDRTVAGP</sequence>
<evidence type="ECO:0000313" key="15">
    <source>
        <dbReference type="EMBL" id="HEN14567.1"/>
    </source>
</evidence>
<dbReference type="SUPFAM" id="SSF56519">
    <property type="entry name" value="Penicillin binding protein dimerisation domain"/>
    <property type="match status" value="1"/>
</dbReference>
<comment type="subcellular location">
    <subcellularLocation>
        <location evidence="2">Cell membrane</location>
    </subcellularLocation>
    <subcellularLocation>
        <location evidence="1">Membrane</location>
        <topology evidence="1">Single-pass membrane protein</topology>
    </subcellularLocation>
</comment>
<dbReference type="EMBL" id="DSOK01000118">
    <property type="protein sequence ID" value="HEN14567.1"/>
    <property type="molecule type" value="Genomic_DNA"/>
</dbReference>
<dbReference type="GO" id="GO:0008658">
    <property type="term" value="F:penicillin binding"/>
    <property type="evidence" value="ECO:0007669"/>
    <property type="project" value="InterPro"/>
</dbReference>
<dbReference type="PANTHER" id="PTHR30627:SF2">
    <property type="entry name" value="PEPTIDOGLYCAN D,D-TRANSPEPTIDASE MRDA"/>
    <property type="match status" value="1"/>
</dbReference>
<reference evidence="15" key="1">
    <citation type="journal article" date="2020" name="mSystems">
        <title>Genome- and Community-Level Interaction Insights into Carbon Utilization and Element Cycling Functions of Hydrothermarchaeota in Hydrothermal Sediment.</title>
        <authorList>
            <person name="Zhou Z."/>
            <person name="Liu Y."/>
            <person name="Xu W."/>
            <person name="Pan J."/>
            <person name="Luo Z.H."/>
            <person name="Li M."/>
        </authorList>
    </citation>
    <scope>NUCLEOTIDE SEQUENCE [LARGE SCALE GENOMIC DNA]</scope>
    <source>
        <strain evidence="15">SpSt-339</strain>
    </source>
</reference>
<dbReference type="GO" id="GO:0009252">
    <property type="term" value="P:peptidoglycan biosynthetic process"/>
    <property type="evidence" value="ECO:0007669"/>
    <property type="project" value="UniProtKB-KW"/>
</dbReference>
<keyword evidence="8 12" id="KW-1133">Transmembrane helix</keyword>
<dbReference type="GO" id="GO:0005886">
    <property type="term" value="C:plasma membrane"/>
    <property type="evidence" value="ECO:0007669"/>
    <property type="project" value="UniProtKB-SubCell"/>
</dbReference>
<organism evidence="15">
    <name type="scientific">Schlesneria paludicola</name>
    <dbReference type="NCBI Taxonomy" id="360056"/>
    <lineage>
        <taxon>Bacteria</taxon>
        <taxon>Pseudomonadati</taxon>
        <taxon>Planctomycetota</taxon>
        <taxon>Planctomycetia</taxon>
        <taxon>Planctomycetales</taxon>
        <taxon>Planctomycetaceae</taxon>
        <taxon>Schlesneria</taxon>
    </lineage>
</organism>
<feature type="region of interest" description="Disordered" evidence="11">
    <location>
        <begin position="283"/>
        <end position="308"/>
    </location>
</feature>
<feature type="region of interest" description="Disordered" evidence="11">
    <location>
        <begin position="369"/>
        <end position="388"/>
    </location>
</feature>
<evidence type="ECO:0000256" key="10">
    <source>
        <dbReference type="ARBA" id="ARBA00023316"/>
    </source>
</evidence>
<feature type="domain" description="Penicillin-binding protein transpeptidase" evidence="13">
    <location>
        <begin position="392"/>
        <end position="723"/>
    </location>
</feature>
<evidence type="ECO:0000256" key="12">
    <source>
        <dbReference type="SAM" id="Phobius"/>
    </source>
</evidence>
<evidence type="ECO:0000256" key="6">
    <source>
        <dbReference type="ARBA" id="ARBA00022960"/>
    </source>
</evidence>
<keyword evidence="9 12" id="KW-0472">Membrane</keyword>
<dbReference type="Pfam" id="PF03717">
    <property type="entry name" value="PBP_dimer"/>
    <property type="match status" value="1"/>
</dbReference>
<name>A0A7C2JZC4_9PLAN</name>
<keyword evidence="5 12" id="KW-0812">Transmembrane</keyword>
<feature type="domain" description="Penicillin-binding protein dimerisation" evidence="14">
    <location>
        <begin position="74"/>
        <end position="336"/>
    </location>
</feature>
<dbReference type="SUPFAM" id="SSF56601">
    <property type="entry name" value="beta-lactamase/transpeptidase-like"/>
    <property type="match status" value="1"/>
</dbReference>
<evidence type="ECO:0008006" key="16">
    <source>
        <dbReference type="Google" id="ProtNLM"/>
    </source>
</evidence>
<dbReference type="InterPro" id="IPR036138">
    <property type="entry name" value="PBP_dimer_sf"/>
</dbReference>
<evidence type="ECO:0000256" key="8">
    <source>
        <dbReference type="ARBA" id="ARBA00022989"/>
    </source>
</evidence>
<dbReference type="GO" id="GO:0008360">
    <property type="term" value="P:regulation of cell shape"/>
    <property type="evidence" value="ECO:0007669"/>
    <property type="project" value="UniProtKB-KW"/>
</dbReference>
<evidence type="ECO:0000259" key="13">
    <source>
        <dbReference type="Pfam" id="PF00905"/>
    </source>
</evidence>
<evidence type="ECO:0000256" key="9">
    <source>
        <dbReference type="ARBA" id="ARBA00023136"/>
    </source>
</evidence>
<dbReference type="InterPro" id="IPR012338">
    <property type="entry name" value="Beta-lactam/transpept-like"/>
</dbReference>
<proteinExistence type="predicted"/>